<dbReference type="EMBL" id="LT608328">
    <property type="protein sequence ID" value="SCM58753.1"/>
    <property type="molecule type" value="Genomic_DNA"/>
</dbReference>
<feature type="signal peptide" evidence="1">
    <location>
        <begin position="1"/>
        <end position="29"/>
    </location>
</feature>
<dbReference type="STRING" id="1642646.ING2E5A_1952"/>
<name>A0A1G4G8B0_9BACT</name>
<sequence>MKTNQTRRKFLATAVSAVTASTATSVAFATKRPELPLTVEKPNSSNESTAVQKTTNYARVDPSEFIIFPWGGMPDSPSRGEWGDIADINAMMKDLYDCGFNTSGFTGVQNLKYIRNNRLAGIITAGIDTEKEITQKEADEKISTLMASVSDPEDRKTIHAIYVRDEPNASLFPKLKVWSEAIKKIGVLPYINLFPECASLEQFGTNDYMEYLNKYVDICNPPYISYDNYSLFEGGRLDEDRFYRNLELIRLRSLQADIPFWNVILSNAHFNYAEPSDATLAIQVYSTLAYGGKGIGYFTYYTPQVGNYRLAPIDRFGYRTKTWKMMRNINLQIHSLVPVYKELKSINVFHTGNIPQYSQGLESAKLVKSISDTPLLIGEFVDPNGKPYAMVVNKNMHSSISFDIEFKEKGRIMIVSQFYRGRVSFSGEQKWLAPGCGVLLTVE</sequence>
<evidence type="ECO:0000313" key="2">
    <source>
        <dbReference type="EMBL" id="SCM58753.1"/>
    </source>
</evidence>
<evidence type="ECO:0000313" key="3">
    <source>
        <dbReference type="Proteomes" id="UP000178485"/>
    </source>
</evidence>
<dbReference type="InterPro" id="IPR006311">
    <property type="entry name" value="TAT_signal"/>
</dbReference>
<dbReference type="Proteomes" id="UP000178485">
    <property type="component" value="Chromosome i"/>
</dbReference>
<feature type="chain" id="PRO_5009603940" description="Glycoside hydrolase family 42 N-terminal domain-containing protein" evidence="1">
    <location>
        <begin position="30"/>
        <end position="443"/>
    </location>
</feature>
<organism evidence="2 3">
    <name type="scientific">Petrimonas mucosa</name>
    <dbReference type="NCBI Taxonomy" id="1642646"/>
    <lineage>
        <taxon>Bacteria</taxon>
        <taxon>Pseudomonadati</taxon>
        <taxon>Bacteroidota</taxon>
        <taxon>Bacteroidia</taxon>
        <taxon>Bacteroidales</taxon>
        <taxon>Dysgonomonadaceae</taxon>
        <taxon>Petrimonas</taxon>
    </lineage>
</organism>
<evidence type="ECO:0008006" key="4">
    <source>
        <dbReference type="Google" id="ProtNLM"/>
    </source>
</evidence>
<reference evidence="2 3" key="1">
    <citation type="submission" date="2016-08" db="EMBL/GenBank/DDBJ databases">
        <authorList>
            <person name="Seilhamer J.J."/>
        </authorList>
    </citation>
    <scope>NUCLEOTIDE SEQUENCE [LARGE SCALE GENOMIC DNA]</scope>
    <source>
        <strain evidence="2">ING2-E5A</strain>
    </source>
</reference>
<dbReference type="AlphaFoldDB" id="A0A1G4G8B0"/>
<gene>
    <name evidence="2" type="ORF">ING2E5A_1952</name>
</gene>
<protein>
    <recommendedName>
        <fullName evidence="4">Glycoside hydrolase family 42 N-terminal domain-containing protein</fullName>
    </recommendedName>
</protein>
<keyword evidence="3" id="KW-1185">Reference proteome</keyword>
<dbReference type="RefSeq" id="WP_143102584.1">
    <property type="nucleotide sequence ID" value="NZ_DUQN01000081.1"/>
</dbReference>
<dbReference type="Gene3D" id="3.20.20.80">
    <property type="entry name" value="Glycosidases"/>
    <property type="match status" value="1"/>
</dbReference>
<proteinExistence type="predicted"/>
<accession>A0A1G4G8B0</accession>
<evidence type="ECO:0000256" key="1">
    <source>
        <dbReference type="SAM" id="SignalP"/>
    </source>
</evidence>
<dbReference type="KEGG" id="pmuc:ING2E5A_1952"/>
<dbReference type="PROSITE" id="PS51318">
    <property type="entry name" value="TAT"/>
    <property type="match status" value="1"/>
</dbReference>
<keyword evidence="1" id="KW-0732">Signal</keyword>